<feature type="compositionally biased region" description="Basic and acidic residues" evidence="3">
    <location>
        <begin position="10"/>
        <end position="20"/>
    </location>
</feature>
<dbReference type="GO" id="GO:0006355">
    <property type="term" value="P:regulation of DNA-templated transcription"/>
    <property type="evidence" value="ECO:0007669"/>
    <property type="project" value="InterPro"/>
</dbReference>
<comment type="similarity">
    <text evidence="2">Belongs to the TacA antitoxin family.</text>
</comment>
<evidence type="ECO:0000313" key="5">
    <source>
        <dbReference type="Proteomes" id="UP000315235"/>
    </source>
</evidence>
<evidence type="ECO:0000256" key="2">
    <source>
        <dbReference type="ARBA" id="ARBA00049988"/>
    </source>
</evidence>
<dbReference type="Gene3D" id="1.20.5.780">
    <property type="entry name" value="Single helix bin"/>
    <property type="match status" value="1"/>
</dbReference>
<keyword evidence="1" id="KW-1277">Toxin-antitoxin system</keyword>
<evidence type="ECO:0000256" key="3">
    <source>
        <dbReference type="SAM" id="MobiDB-lite"/>
    </source>
</evidence>
<keyword evidence="5" id="KW-1185">Reference proteome</keyword>
<dbReference type="OrthoDB" id="7569726at2"/>
<protein>
    <submittedName>
        <fullName evidence="4">DUF1778 domain-containing protein</fullName>
    </submittedName>
</protein>
<accession>A0A553GV08</accession>
<dbReference type="PANTHER" id="PTHR35401:SF2">
    <property type="entry name" value="ABC-TYPE TRANSPORT SYSTEM"/>
    <property type="match status" value="1"/>
</dbReference>
<dbReference type="Pfam" id="PF08681">
    <property type="entry name" value="TacA1"/>
    <property type="match status" value="1"/>
</dbReference>
<organism evidence="4 5">
    <name type="scientific">Pseudomonas mangiferae</name>
    <dbReference type="NCBI Taxonomy" id="2593654"/>
    <lineage>
        <taxon>Bacteria</taxon>
        <taxon>Pseudomonadati</taxon>
        <taxon>Pseudomonadota</taxon>
        <taxon>Gammaproteobacteria</taxon>
        <taxon>Pseudomonadales</taxon>
        <taxon>Pseudomonadaceae</taxon>
        <taxon>Pseudomonas</taxon>
    </lineage>
</organism>
<evidence type="ECO:0000313" key="4">
    <source>
        <dbReference type="EMBL" id="TRX73352.1"/>
    </source>
</evidence>
<dbReference type="InterPro" id="IPR010985">
    <property type="entry name" value="Ribbon_hlx_hlx"/>
</dbReference>
<evidence type="ECO:0000256" key="1">
    <source>
        <dbReference type="ARBA" id="ARBA00022649"/>
    </source>
</evidence>
<dbReference type="Proteomes" id="UP000315235">
    <property type="component" value="Unassembled WGS sequence"/>
</dbReference>
<dbReference type="InterPro" id="IPR014795">
    <property type="entry name" value="TacA_1-like"/>
</dbReference>
<dbReference type="AlphaFoldDB" id="A0A553GV08"/>
<feature type="region of interest" description="Disordered" evidence="3">
    <location>
        <begin position="1"/>
        <end position="27"/>
    </location>
</feature>
<dbReference type="RefSeq" id="WP_143489766.1">
    <property type="nucleotide sequence ID" value="NZ_VJOY01000016.1"/>
</dbReference>
<sequence length="110" mass="12604">MKYNKSHLPWSEDSRHEHSLRSKQKRINLRLQDSAKKTLERAASFEGKTVSQFILNSALAHAEKTIREHKVMSLKASDAEAFFDALSKPVMFNKKLAAVLESHEQRVTGR</sequence>
<gene>
    <name evidence="4" type="ORF">FM069_18020</name>
</gene>
<dbReference type="EMBL" id="VJOY01000016">
    <property type="protein sequence ID" value="TRX73352.1"/>
    <property type="molecule type" value="Genomic_DNA"/>
</dbReference>
<dbReference type="SUPFAM" id="SSF47598">
    <property type="entry name" value="Ribbon-helix-helix"/>
    <property type="match status" value="1"/>
</dbReference>
<proteinExistence type="inferred from homology"/>
<reference evidence="4 5" key="1">
    <citation type="submission" date="2019-07" db="EMBL/GenBank/DDBJ databases">
        <title>Pseudomonas mangiferae sp. nov., isolated from bark of mango tree in Thailand.</title>
        <authorList>
            <person name="Srisuk N."/>
            <person name="Anurat P."/>
        </authorList>
    </citation>
    <scope>NUCLEOTIDE SEQUENCE [LARGE SCALE GENOMIC DNA]</scope>
    <source>
        <strain evidence="4 5">DMKU_BBB3-04</strain>
    </source>
</reference>
<comment type="caution">
    <text evidence="4">The sequence shown here is derived from an EMBL/GenBank/DDBJ whole genome shotgun (WGS) entry which is preliminary data.</text>
</comment>
<dbReference type="PANTHER" id="PTHR35401">
    <property type="entry name" value="COPG FAMILY HELIX-TURN-HELIX PROTEIN-RELATED-RELATED"/>
    <property type="match status" value="1"/>
</dbReference>
<name>A0A553GV08_9PSED</name>